<gene>
    <name evidence="1" type="ORF">LOY88_001188</name>
</gene>
<organism evidence="1">
    <name type="scientific">Ophidiomyces ophidiicola</name>
    <dbReference type="NCBI Taxonomy" id="1387563"/>
    <lineage>
        <taxon>Eukaryota</taxon>
        <taxon>Fungi</taxon>
        <taxon>Dikarya</taxon>
        <taxon>Ascomycota</taxon>
        <taxon>Pezizomycotina</taxon>
        <taxon>Eurotiomycetes</taxon>
        <taxon>Eurotiomycetidae</taxon>
        <taxon>Onygenales</taxon>
        <taxon>Onygenaceae</taxon>
        <taxon>Ophidiomyces</taxon>
    </lineage>
</organism>
<evidence type="ECO:0000313" key="1">
    <source>
        <dbReference type="EMBL" id="KAI2391364.1"/>
    </source>
</evidence>
<proteinExistence type="predicted"/>
<comment type="caution">
    <text evidence="1">The sequence shown here is derived from an EMBL/GenBank/DDBJ whole genome shotgun (WGS) entry which is preliminary data.</text>
</comment>
<accession>A0ACB8V2Z2</accession>
<name>A0ACB8V2Z2_9EURO</name>
<dbReference type="EMBL" id="JALBCA010000012">
    <property type="protein sequence ID" value="KAI2391364.1"/>
    <property type="molecule type" value="Genomic_DNA"/>
</dbReference>
<sequence length="633" mass="67782">MRDSTEPSHLAAQLKLPHSQVNSPSMCAPLEIVSPASAANPLQNSEDHTEPSRCSTPLQLLPFDSCNDTTGIATPATPQQDHRLGHGLSLHVPQKLLHPQPTSLSRQPSSPKLDSTQIYTSPSSVLPRRSRGLDFSRASTNLHHSTLAEASPDSSPVVGGRGVTIPQRRAGNGFGFVSPNNSLGHIWAAPSHADRNVVSGSVSSINMLDSDSSTCSEDDDDASPLAGERCESILTTPQANKTIHNLLNTMSPNSGSSSTGITKPSLMSFQRARYRSRTRYSSTSTSGHSSRPSPGPKSPPVVKNLETFPSGYFSKEAIIADVKSRRESLSLGTSDLHLSDLSDDSDTRRASSSSVVAVVGGNSSPDISRRGVIRRAVTRRGNLLPKTKNFARIKATLMEEGAPIESEAKKEAEVIRQVRESDDTAASPLSSRLLASPLPLASDTEDRPAGGDVGNGIVSANFSQQASENSGGAQFWDSFDRRYQTPPPSTYNPRLASSETSIIKNPPGIETSRSSEADPILIQRRSLTPRTVLSQAASELSQRLNKRRRVDDLDLDLASFKRRAVSPGTSTQSSPSQTLAFSFPDHNQTGGQLPKAKFCATSAQNTTSAQPMKRVGLQGMTETNEGFMNMSID</sequence>
<reference evidence="1" key="1">
    <citation type="journal article" date="2022" name="bioRxiv">
        <title>Population genetic analysis of Ophidiomyces ophidiicola, the causative agent of snake fungal disease, indicates recent introductions to the USA.</title>
        <authorList>
            <person name="Ladner J.T."/>
            <person name="Palmer J.M."/>
            <person name="Ettinger C.L."/>
            <person name="Stajich J.E."/>
            <person name="Farrell T.M."/>
            <person name="Glorioso B.M."/>
            <person name="Lawson B."/>
            <person name="Price S.J."/>
            <person name="Stengle A.G."/>
            <person name="Grear D.A."/>
            <person name="Lorch J.M."/>
        </authorList>
    </citation>
    <scope>NUCLEOTIDE SEQUENCE</scope>
    <source>
        <strain evidence="1">NWHC 24266-5</strain>
    </source>
</reference>
<protein>
    <submittedName>
        <fullName evidence="1">Uncharacterized protein</fullName>
    </submittedName>
</protein>